<proteinExistence type="predicted"/>
<organism evidence="1">
    <name type="scientific">Rhizophora mucronata</name>
    <name type="common">Asiatic mangrove</name>
    <dbReference type="NCBI Taxonomy" id="61149"/>
    <lineage>
        <taxon>Eukaryota</taxon>
        <taxon>Viridiplantae</taxon>
        <taxon>Streptophyta</taxon>
        <taxon>Embryophyta</taxon>
        <taxon>Tracheophyta</taxon>
        <taxon>Spermatophyta</taxon>
        <taxon>Magnoliopsida</taxon>
        <taxon>eudicotyledons</taxon>
        <taxon>Gunneridae</taxon>
        <taxon>Pentapetalae</taxon>
        <taxon>rosids</taxon>
        <taxon>fabids</taxon>
        <taxon>Malpighiales</taxon>
        <taxon>Rhizophoraceae</taxon>
        <taxon>Rhizophora</taxon>
    </lineage>
</organism>
<sequence length="71" mass="8056">MALVFILYFKHSLLNQFINVFLCCYPPIIVQLFLAPALQLPAAYSISPWVFSNPQGRRSNIASRIEDNKVG</sequence>
<name>A0A2P2INF5_RHIMU</name>
<accession>A0A2P2INF5</accession>
<dbReference type="EMBL" id="GGEC01002278">
    <property type="protein sequence ID" value="MBW82761.1"/>
    <property type="molecule type" value="Transcribed_RNA"/>
</dbReference>
<evidence type="ECO:0000313" key="1">
    <source>
        <dbReference type="EMBL" id="MBW82761.1"/>
    </source>
</evidence>
<protein>
    <submittedName>
        <fullName evidence="1">Uncharacterized protein</fullName>
    </submittedName>
</protein>
<dbReference type="AlphaFoldDB" id="A0A2P2INF5"/>
<reference evidence="1" key="1">
    <citation type="submission" date="2018-02" db="EMBL/GenBank/DDBJ databases">
        <title>Rhizophora mucronata_Transcriptome.</title>
        <authorList>
            <person name="Meera S.P."/>
            <person name="Sreeshan A."/>
            <person name="Augustine A."/>
        </authorList>
    </citation>
    <scope>NUCLEOTIDE SEQUENCE</scope>
    <source>
        <tissue evidence="1">Leaf</tissue>
    </source>
</reference>